<gene>
    <name evidence="10" type="ORF">BJF95_11895</name>
</gene>
<organism evidence="10 11">
    <name type="scientific">Rhizobium oryziradicis</name>
    <dbReference type="NCBI Taxonomy" id="1867956"/>
    <lineage>
        <taxon>Bacteria</taxon>
        <taxon>Pseudomonadati</taxon>
        <taxon>Pseudomonadota</taxon>
        <taxon>Alphaproteobacteria</taxon>
        <taxon>Hyphomicrobiales</taxon>
        <taxon>Rhizobiaceae</taxon>
        <taxon>Rhizobium/Agrobacterium group</taxon>
        <taxon>Rhizobium</taxon>
    </lineage>
</organism>
<comment type="caution">
    <text evidence="10">The sequence shown here is derived from an EMBL/GenBank/DDBJ whole genome shotgun (WGS) entry which is preliminary data.</text>
</comment>
<evidence type="ECO:0000259" key="7">
    <source>
        <dbReference type="Pfam" id="PF06429"/>
    </source>
</evidence>
<dbReference type="RefSeq" id="WP_075638811.1">
    <property type="nucleotide sequence ID" value="NZ_MKIM01000024.1"/>
</dbReference>
<dbReference type="Proteomes" id="UP000186894">
    <property type="component" value="Unassembled WGS sequence"/>
</dbReference>
<dbReference type="InterPro" id="IPR001444">
    <property type="entry name" value="Flag_bb_rod_N"/>
</dbReference>
<feature type="domain" description="Flagellar basal body rod protein N-terminal" evidence="6">
    <location>
        <begin position="7"/>
        <end position="37"/>
    </location>
</feature>
<proteinExistence type="inferred from homology"/>
<dbReference type="AlphaFoldDB" id="A0A1Q8ZUZ7"/>
<comment type="similarity">
    <text evidence="2 5">Belongs to the flagella basal body rod proteins family.</text>
</comment>
<dbReference type="Pfam" id="PF22692">
    <property type="entry name" value="LlgE_F_G_D1"/>
    <property type="match status" value="1"/>
</dbReference>
<sequence>MSLSGSMNSAVSGLQAQASKLSTVGDNVANSDTTGYKRVETAFSSLVVGSTGSGSYNSGGVQTTTTQTISQQGSYLSTTSATDLSIKGDGYFVVQNNQGDIFLTRAGDFKQDARGYLVNSAGYTLLGYSYANGEPASVINGFDGLQPVKVNLDKGLATATTSGTISATLNSSQPVHTGTAPAANLATSTYTDKSSMVAYDAFGNSVLYDIYYTKTANNQWSVDVYRNSDATPGTGFPYSTLSVAHQDITFAATQKLDTTSAKTLTLSDTHITPTLGITLDLSSMTQSNISFSSQGTLNGNKASAGGTISIDNKGSITSTSSDGVVSSLYKVAMATVASPDNLKSVSGTAYQVTAAAGTVVVGFANTGSFGSINSRTLEASNVDLASELTNMIQSQRSYSANSKVFQTAADMLDTLISLKR</sequence>
<feature type="domain" description="Flagellar hook protein FlgE D2" evidence="8">
    <location>
        <begin position="179"/>
        <end position="293"/>
    </location>
</feature>
<comment type="function">
    <text evidence="5">A flexible structure which links the flagellar filament to the drive apparatus in the basal body.</text>
</comment>
<dbReference type="InterPro" id="IPR019776">
    <property type="entry name" value="Flagellar_basal_body_rod_CS"/>
</dbReference>
<dbReference type="NCBIfam" id="TIGR03506">
    <property type="entry name" value="FlgEFG_subfam"/>
    <property type="match status" value="1"/>
</dbReference>
<dbReference type="PROSITE" id="PS00588">
    <property type="entry name" value="FLAGELLA_BB_ROD"/>
    <property type="match status" value="1"/>
</dbReference>
<dbReference type="PANTHER" id="PTHR30435">
    <property type="entry name" value="FLAGELLAR PROTEIN"/>
    <property type="match status" value="1"/>
</dbReference>
<dbReference type="Gene3D" id="2.60.98.20">
    <property type="entry name" value="Flagellar hook protein FlgE"/>
    <property type="match status" value="1"/>
</dbReference>
<comment type="subcellular location">
    <subcellularLocation>
        <location evidence="1 5">Bacterial flagellum basal body</location>
    </subcellularLocation>
</comment>
<dbReference type="SUPFAM" id="SSF117143">
    <property type="entry name" value="Flagellar hook protein flgE"/>
    <property type="match status" value="1"/>
</dbReference>
<keyword evidence="11" id="KW-1185">Reference proteome</keyword>
<dbReference type="InterPro" id="IPR037925">
    <property type="entry name" value="FlgE/F/G-like"/>
</dbReference>
<dbReference type="InterPro" id="IPR010930">
    <property type="entry name" value="Flg_bb/hook_C_dom"/>
</dbReference>
<reference evidence="10 11" key="1">
    <citation type="submission" date="2016-09" db="EMBL/GenBank/DDBJ databases">
        <title>Rhizobium oryziradicis sp. nov., isolated from the root of rice.</title>
        <authorList>
            <person name="Zhao J."/>
            <person name="Zhang X."/>
        </authorList>
    </citation>
    <scope>NUCLEOTIDE SEQUENCE [LARGE SCALE GENOMIC DNA]</scope>
    <source>
        <strain evidence="10 11">N19</strain>
    </source>
</reference>
<evidence type="ECO:0000256" key="1">
    <source>
        <dbReference type="ARBA" id="ARBA00004117"/>
    </source>
</evidence>
<evidence type="ECO:0000256" key="3">
    <source>
        <dbReference type="ARBA" id="ARBA00019015"/>
    </source>
</evidence>
<evidence type="ECO:0000256" key="4">
    <source>
        <dbReference type="ARBA" id="ARBA00023143"/>
    </source>
</evidence>
<evidence type="ECO:0000259" key="9">
    <source>
        <dbReference type="Pfam" id="PF22692"/>
    </source>
</evidence>
<evidence type="ECO:0000313" key="11">
    <source>
        <dbReference type="Proteomes" id="UP000186894"/>
    </source>
</evidence>
<dbReference type="EMBL" id="MKIM01000024">
    <property type="protein sequence ID" value="OLP45807.1"/>
    <property type="molecule type" value="Genomic_DNA"/>
</dbReference>
<dbReference type="OrthoDB" id="8372879at2"/>
<feature type="domain" description="Flagellar hook protein FlgE/F/G-like D1" evidence="9">
    <location>
        <begin position="86"/>
        <end position="149"/>
    </location>
</feature>
<evidence type="ECO:0000259" key="8">
    <source>
        <dbReference type="Pfam" id="PF07559"/>
    </source>
</evidence>
<dbReference type="PANTHER" id="PTHR30435:SF1">
    <property type="entry name" value="FLAGELLAR HOOK PROTEIN FLGE"/>
    <property type="match status" value="1"/>
</dbReference>
<dbReference type="InterPro" id="IPR011491">
    <property type="entry name" value="FlgE_D2"/>
</dbReference>
<dbReference type="GO" id="GO:0071978">
    <property type="term" value="P:bacterial-type flagellum-dependent swarming motility"/>
    <property type="evidence" value="ECO:0007669"/>
    <property type="project" value="TreeGrafter"/>
</dbReference>
<dbReference type="GO" id="GO:0009425">
    <property type="term" value="C:bacterial-type flagellum basal body"/>
    <property type="evidence" value="ECO:0007669"/>
    <property type="project" value="UniProtKB-SubCell"/>
</dbReference>
<dbReference type="InterPro" id="IPR037058">
    <property type="entry name" value="Falgellar_hook_FlgE_sf"/>
</dbReference>
<dbReference type="STRING" id="1867956.BJF95_11895"/>
<evidence type="ECO:0000256" key="2">
    <source>
        <dbReference type="ARBA" id="ARBA00009677"/>
    </source>
</evidence>
<feature type="domain" description="Flagellar basal-body/hook protein C-terminal" evidence="7">
    <location>
        <begin position="376"/>
        <end position="418"/>
    </location>
</feature>
<evidence type="ECO:0000259" key="6">
    <source>
        <dbReference type="Pfam" id="PF00460"/>
    </source>
</evidence>
<accession>A0A1Q8ZUZ7</accession>
<keyword evidence="4 5" id="KW-0975">Bacterial flagellum</keyword>
<dbReference type="Pfam" id="PF06429">
    <property type="entry name" value="Flg_bbr_C"/>
    <property type="match status" value="1"/>
</dbReference>
<dbReference type="Pfam" id="PF07559">
    <property type="entry name" value="FlgE_D2"/>
    <property type="match status" value="1"/>
</dbReference>
<dbReference type="InterPro" id="IPR053967">
    <property type="entry name" value="LlgE_F_G-like_D1"/>
</dbReference>
<dbReference type="Pfam" id="PF00460">
    <property type="entry name" value="Flg_bb_rod"/>
    <property type="match status" value="1"/>
</dbReference>
<name>A0A1Q8ZUZ7_9HYPH</name>
<dbReference type="GO" id="GO:0009424">
    <property type="term" value="C:bacterial-type flagellum hook"/>
    <property type="evidence" value="ECO:0007669"/>
    <property type="project" value="TreeGrafter"/>
</dbReference>
<dbReference type="GO" id="GO:0005829">
    <property type="term" value="C:cytosol"/>
    <property type="evidence" value="ECO:0007669"/>
    <property type="project" value="TreeGrafter"/>
</dbReference>
<dbReference type="InterPro" id="IPR020013">
    <property type="entry name" value="Flagellar_FlgE/F/G"/>
</dbReference>
<evidence type="ECO:0000256" key="5">
    <source>
        <dbReference type="RuleBase" id="RU362116"/>
    </source>
</evidence>
<protein>
    <recommendedName>
        <fullName evidence="3 5">Flagellar hook protein FlgE</fullName>
    </recommendedName>
</protein>
<evidence type="ECO:0000313" key="10">
    <source>
        <dbReference type="EMBL" id="OLP45807.1"/>
    </source>
</evidence>